<dbReference type="AlphaFoldDB" id="A0A2K8L1Z5"/>
<dbReference type="Proteomes" id="UP000231637">
    <property type="component" value="Chromosome"/>
</dbReference>
<organism evidence="1 2">
    <name type="scientific">Mariprofundus ferrinatatus</name>
    <dbReference type="NCBI Taxonomy" id="1921087"/>
    <lineage>
        <taxon>Bacteria</taxon>
        <taxon>Pseudomonadati</taxon>
        <taxon>Pseudomonadota</taxon>
        <taxon>Candidatius Mariprofundia</taxon>
        <taxon>Mariprofundales</taxon>
        <taxon>Mariprofundaceae</taxon>
        <taxon>Mariprofundus</taxon>
    </lineage>
</organism>
<evidence type="ECO:0000313" key="2">
    <source>
        <dbReference type="Proteomes" id="UP000231637"/>
    </source>
</evidence>
<sequence>MLDYAVIPVPGFKSVDLHGIHLLHQMNSWLYLGLGLHAPLLHGNYGGFMVFDVTAHAQQALIGNSFVNAGISLGGGGGGPSIRRSAELTGTGGFIKGYMGIGYDFRNFSVGVNYAHYQFKNSRINSSQLNMFVQKKLSYSIGSYAASGTKTEHDPSHLEEGGENMLTIELNNIFQIKPKGSYTKPINSLSLQFSHFLTNNHYVFFAAEGGYYGMPLYNHILGGVGYRHSVSPRVSLYGQIGVGSGGYSPDRIDTGPGLLVHPKFSIEYFLNNNYGLSLSSGYLFAPKGSSNNFTLGAAINFHLSNKGSGNRSPDAKQNLLYSGIRIHVFQQTEFGVRIGNIRHPDLKMLSTQFDYLLNENWYIPTQVSFAYNSYFGTPGYGEALTGLGIQTGYSTTNSLQGFFQVLIGASAEGVVLKPSVGLNYELSDHYALYGQLAKTISLEKINLYPDRKRFRASSVGIGLTYRFSTLSAL</sequence>
<keyword evidence="2" id="KW-1185">Reference proteome</keyword>
<reference evidence="1 2" key="1">
    <citation type="submission" date="2016-12" db="EMBL/GenBank/DDBJ databases">
        <title>Isolation and genomic insights into novel planktonic Zetaproteobacteria from stratified waters of the Chesapeake Bay.</title>
        <authorList>
            <person name="McAllister S.M."/>
            <person name="Kato S."/>
            <person name="Chan C.S."/>
            <person name="Chiu B.K."/>
            <person name="Field E.K."/>
        </authorList>
    </citation>
    <scope>NUCLEOTIDE SEQUENCE [LARGE SCALE GENOMIC DNA]</scope>
    <source>
        <strain evidence="1 2">CP-8</strain>
    </source>
</reference>
<protein>
    <submittedName>
        <fullName evidence="1">Uncharacterized protein</fullName>
    </submittedName>
</protein>
<evidence type="ECO:0000313" key="1">
    <source>
        <dbReference type="EMBL" id="ATX81112.1"/>
    </source>
</evidence>
<accession>A0A2K8L1Z5</accession>
<dbReference type="KEGG" id="mfn:Ga0123462_0236"/>
<gene>
    <name evidence="1" type="ORF">Ga0123462_0236</name>
</gene>
<dbReference type="RefSeq" id="WP_100264628.1">
    <property type="nucleotide sequence ID" value="NZ_CP018800.1"/>
</dbReference>
<proteinExistence type="predicted"/>
<dbReference type="OrthoDB" id="7801007at2"/>
<dbReference type="EMBL" id="CP018800">
    <property type="protein sequence ID" value="ATX81112.1"/>
    <property type="molecule type" value="Genomic_DNA"/>
</dbReference>
<name>A0A2K8L1Z5_9PROT</name>